<sequence length="295" mass="32978">MSMHTIFTKRNETATWWGSLVPQSVESFGHLKSASIEQPSKGDTTEFTTSSESQSGDSKSSEKAEKLSNVLDGVSMKSSYMDYHGHFEPLIYAKYPYGEKCLGLFSAYGSQVSGRIMLPLNLTSDEGPIFVNAKQYHGILRRRKFRAKEMENKLLKPRKPFLHLSRHLHAMRRPRGGGGRFLNTRKMNESINDDTNGTTKTSNRKSQPTGSQNSEVLQSDHIGNFNSPKETTSRMSCNSSEVTSFYSRGNLDTYTVHNPKPSVQAFFDMMNTSHDILMGSNWGSAASDSCCNLNI</sequence>
<dbReference type="OrthoDB" id="1097733at2759"/>
<dbReference type="STRING" id="49451.A0A1J6I009"/>
<comment type="caution">
    <text evidence="8">The sequence shown here is derived from an EMBL/GenBank/DDBJ whole genome shotgun (WGS) entry which is preliminary data.</text>
</comment>
<dbReference type="PROSITE" id="PS51152">
    <property type="entry name" value="NFYA_HAP2_2"/>
    <property type="match status" value="1"/>
</dbReference>
<feature type="compositionally biased region" description="Polar residues" evidence="7">
    <location>
        <begin position="224"/>
        <end position="236"/>
    </location>
</feature>
<dbReference type="PANTHER" id="PTHR12632">
    <property type="entry name" value="TRANSCRIPTION FACTOR NF-Y ALPHA-RELATED"/>
    <property type="match status" value="1"/>
</dbReference>
<protein>
    <recommendedName>
        <fullName evidence="6">Nuclear transcription factor Y subunit</fullName>
    </recommendedName>
</protein>
<dbReference type="Proteomes" id="UP000187609">
    <property type="component" value="Unassembled WGS sequence"/>
</dbReference>
<dbReference type="GO" id="GO:0005634">
    <property type="term" value="C:nucleus"/>
    <property type="evidence" value="ECO:0007669"/>
    <property type="project" value="UniProtKB-SubCell"/>
</dbReference>
<keyword evidence="3 6" id="KW-0238">DNA-binding</keyword>
<dbReference type="Pfam" id="PF02045">
    <property type="entry name" value="CBFB_NFYA"/>
    <property type="match status" value="1"/>
</dbReference>
<evidence type="ECO:0000256" key="6">
    <source>
        <dbReference type="RuleBase" id="RU367155"/>
    </source>
</evidence>
<dbReference type="GeneID" id="109233207"/>
<dbReference type="KEGG" id="nau:109233207"/>
<evidence type="ECO:0000256" key="1">
    <source>
        <dbReference type="ARBA" id="ARBA00004123"/>
    </source>
</evidence>
<dbReference type="Gramene" id="OIS97859">
    <property type="protein sequence ID" value="OIS97859"/>
    <property type="gene ID" value="A4A49_24057"/>
</dbReference>
<evidence type="ECO:0000313" key="8">
    <source>
        <dbReference type="EMBL" id="OIS97859.1"/>
    </source>
</evidence>
<keyword evidence="2 6" id="KW-0805">Transcription regulation</keyword>
<dbReference type="GO" id="GO:0003700">
    <property type="term" value="F:DNA-binding transcription factor activity"/>
    <property type="evidence" value="ECO:0007669"/>
    <property type="project" value="UniProtKB-UniRule"/>
</dbReference>
<dbReference type="EMBL" id="MJEQ01037192">
    <property type="protein sequence ID" value="OIS97859.1"/>
    <property type="molecule type" value="Genomic_DNA"/>
</dbReference>
<evidence type="ECO:0000256" key="4">
    <source>
        <dbReference type="ARBA" id="ARBA00023163"/>
    </source>
</evidence>
<feature type="region of interest" description="Disordered" evidence="7">
    <location>
        <begin position="32"/>
        <end position="64"/>
    </location>
</feature>
<dbReference type="Gene3D" id="6.10.250.2430">
    <property type="match status" value="1"/>
</dbReference>
<reference evidence="8" key="1">
    <citation type="submission" date="2016-11" db="EMBL/GenBank/DDBJ databases">
        <title>The genome of Nicotiana attenuata.</title>
        <authorList>
            <person name="Xu S."/>
            <person name="Brockmoeller T."/>
            <person name="Gaquerel E."/>
            <person name="Navarro A."/>
            <person name="Kuhl H."/>
            <person name="Gase K."/>
            <person name="Ling Z."/>
            <person name="Zhou W."/>
            <person name="Kreitzer C."/>
            <person name="Stanke M."/>
            <person name="Tang H."/>
            <person name="Lyons E."/>
            <person name="Pandey P."/>
            <person name="Pandey S.P."/>
            <person name="Timmermann B."/>
            <person name="Baldwin I.T."/>
        </authorList>
    </citation>
    <scope>NUCLEOTIDE SEQUENCE [LARGE SCALE GENOMIC DNA]</scope>
    <source>
        <strain evidence="8">UT</strain>
    </source>
</reference>
<keyword evidence="5 6" id="KW-0539">Nucleus</keyword>
<dbReference type="InterPro" id="IPR001289">
    <property type="entry name" value="NFYA"/>
</dbReference>
<feature type="compositionally biased region" description="Low complexity" evidence="7">
    <location>
        <begin position="45"/>
        <end position="58"/>
    </location>
</feature>
<comment type="subcellular location">
    <subcellularLocation>
        <location evidence="1 6">Nucleus</location>
    </subcellularLocation>
</comment>
<dbReference type="AlphaFoldDB" id="A0A1J6I009"/>
<comment type="subunit">
    <text evidence="6">Heterotrimer.</text>
</comment>
<keyword evidence="9" id="KW-1185">Reference proteome</keyword>
<dbReference type="PRINTS" id="PR00616">
    <property type="entry name" value="CCAATSUBUNTB"/>
</dbReference>
<dbReference type="GO" id="GO:0003677">
    <property type="term" value="F:DNA binding"/>
    <property type="evidence" value="ECO:0007669"/>
    <property type="project" value="UniProtKB-KW"/>
</dbReference>
<organism evidence="8 9">
    <name type="scientific">Nicotiana attenuata</name>
    <name type="common">Coyote tobacco</name>
    <dbReference type="NCBI Taxonomy" id="49451"/>
    <lineage>
        <taxon>Eukaryota</taxon>
        <taxon>Viridiplantae</taxon>
        <taxon>Streptophyta</taxon>
        <taxon>Embryophyta</taxon>
        <taxon>Tracheophyta</taxon>
        <taxon>Spermatophyta</taxon>
        <taxon>Magnoliopsida</taxon>
        <taxon>eudicotyledons</taxon>
        <taxon>Gunneridae</taxon>
        <taxon>Pentapetalae</taxon>
        <taxon>asterids</taxon>
        <taxon>lamiids</taxon>
        <taxon>Solanales</taxon>
        <taxon>Solanaceae</taxon>
        <taxon>Nicotianoideae</taxon>
        <taxon>Nicotianeae</taxon>
        <taxon>Nicotiana</taxon>
    </lineage>
</organism>
<evidence type="ECO:0000256" key="5">
    <source>
        <dbReference type="ARBA" id="ARBA00023242"/>
    </source>
</evidence>
<comment type="function">
    <text evidence="6">Component of the sequence-specific heterotrimeric transcription factor (NF-Y) which specifically recognizes a 5'-CCAAT-3' box motif found in the promoters of its target genes.</text>
</comment>
<evidence type="ECO:0000256" key="3">
    <source>
        <dbReference type="ARBA" id="ARBA00023125"/>
    </source>
</evidence>
<evidence type="ECO:0000313" key="9">
    <source>
        <dbReference type="Proteomes" id="UP000187609"/>
    </source>
</evidence>
<dbReference type="SMART" id="SM00521">
    <property type="entry name" value="CBF"/>
    <property type="match status" value="1"/>
</dbReference>
<evidence type="ECO:0000256" key="2">
    <source>
        <dbReference type="ARBA" id="ARBA00023015"/>
    </source>
</evidence>
<gene>
    <name evidence="8" type="primary">NFYA2_0</name>
    <name evidence="8" type="ORF">A4A49_24057</name>
</gene>
<accession>A0A1J6I009</accession>
<feature type="compositionally biased region" description="Polar residues" evidence="7">
    <location>
        <begin position="189"/>
        <end position="217"/>
    </location>
</feature>
<name>A0A1J6I009_NICAT</name>
<comment type="similarity">
    <text evidence="6">Belongs to the NFYA/HAP2 subunit family.</text>
</comment>
<evidence type="ECO:0000256" key="7">
    <source>
        <dbReference type="SAM" id="MobiDB-lite"/>
    </source>
</evidence>
<feature type="region of interest" description="Disordered" evidence="7">
    <location>
        <begin position="172"/>
        <end position="236"/>
    </location>
</feature>
<keyword evidence="4 6" id="KW-0804">Transcription</keyword>
<dbReference type="OMA" id="NETATWW"/>
<proteinExistence type="inferred from homology"/>